<sequence length="378" mass="42900">MTIVKLSKITEKRISRILEYLYVSNVLTSSEILKGLKAEGMARYRKTKYVRRLFKFIDNMGVSLVPDLLIHKLKLKGIIAIVKVKKIRKCNNLGNATTSIPFIRSVALSIPNMVMISLYVPENMVNIYRNYGGVRGIDISTHLYEYVIRSKPLPEYLFRAIEGPIENIVNSESFESCFSKPLLLPSDWNGKPKIDSLALSVLDALLMNPTLTLRELSEVLGNKFGKKFTVQKTRKAVNRASKFIFGYRVAITKTAYVSNLKMGIVIDGVIDPQALCLSIARHPLMISCGWYNNSKKVILYISLPESGIAEFKNNLFWFLDQLKGYVVDSFEYIFAKGYTSVVNIPYTEWVPSIKSWKYVEDPIPMVLGYLKSSGCIEI</sequence>
<name>A0A7C4H4Z3_9CREN</name>
<accession>A0A7C4H4Z3</accession>
<protein>
    <recommendedName>
        <fullName evidence="2">Lrp/AsnC family transcriptional regulator</fullName>
    </recommendedName>
</protein>
<comment type="caution">
    <text evidence="1">The sequence shown here is derived from an EMBL/GenBank/DDBJ whole genome shotgun (WGS) entry which is preliminary data.</text>
</comment>
<evidence type="ECO:0000313" key="1">
    <source>
        <dbReference type="EMBL" id="HGM07075.1"/>
    </source>
</evidence>
<gene>
    <name evidence="1" type="ORF">ENU31_01505</name>
</gene>
<dbReference type="AlphaFoldDB" id="A0A7C4H4Z3"/>
<evidence type="ECO:0008006" key="2">
    <source>
        <dbReference type="Google" id="ProtNLM"/>
    </source>
</evidence>
<dbReference type="EMBL" id="DTCA01000051">
    <property type="protein sequence ID" value="HGM07075.1"/>
    <property type="molecule type" value="Genomic_DNA"/>
</dbReference>
<organism evidence="1">
    <name type="scientific">Ignisphaera aggregans</name>
    <dbReference type="NCBI Taxonomy" id="334771"/>
    <lineage>
        <taxon>Archaea</taxon>
        <taxon>Thermoproteota</taxon>
        <taxon>Thermoprotei</taxon>
        <taxon>Desulfurococcales</taxon>
        <taxon>Desulfurococcaceae</taxon>
        <taxon>Ignisphaera</taxon>
    </lineage>
</organism>
<reference evidence="1" key="1">
    <citation type="journal article" date="2020" name="mSystems">
        <title>Genome- and Community-Level Interaction Insights into Carbon Utilization and Element Cycling Functions of Hydrothermarchaeota in Hydrothermal Sediment.</title>
        <authorList>
            <person name="Zhou Z."/>
            <person name="Liu Y."/>
            <person name="Xu W."/>
            <person name="Pan J."/>
            <person name="Luo Z.H."/>
            <person name="Li M."/>
        </authorList>
    </citation>
    <scope>NUCLEOTIDE SEQUENCE [LARGE SCALE GENOMIC DNA]</scope>
    <source>
        <strain evidence="1">SpSt-658</strain>
    </source>
</reference>
<proteinExistence type="predicted"/>